<dbReference type="NCBIfam" id="NF004139">
    <property type="entry name" value="PRK05618.4-2"/>
    <property type="match status" value="1"/>
</dbReference>
<comment type="caution">
    <text evidence="9">The sequence shown here is derived from an EMBL/GenBank/DDBJ whole genome shotgun (WGS) entry which is preliminary data.</text>
</comment>
<dbReference type="RefSeq" id="WP_330483318.1">
    <property type="nucleotide sequence ID" value="NZ_JAZBJZ010000028.1"/>
</dbReference>
<feature type="compositionally biased region" description="Polar residues" evidence="6">
    <location>
        <begin position="1"/>
        <end position="10"/>
    </location>
</feature>
<evidence type="ECO:0000256" key="6">
    <source>
        <dbReference type="SAM" id="MobiDB-lite"/>
    </source>
</evidence>
<protein>
    <recommendedName>
        <fullName evidence="5">Large ribosomal subunit protein bL25</fullName>
    </recommendedName>
    <alternativeName>
        <fullName evidence="5">General stress protein CTC</fullName>
    </alternativeName>
</protein>
<dbReference type="Gene3D" id="2.40.240.10">
    <property type="entry name" value="Ribosomal Protein L25, Chain P"/>
    <property type="match status" value="1"/>
</dbReference>
<dbReference type="GO" id="GO:0008097">
    <property type="term" value="F:5S rRNA binding"/>
    <property type="evidence" value="ECO:0007669"/>
    <property type="project" value="InterPro"/>
</dbReference>
<dbReference type="Pfam" id="PF01386">
    <property type="entry name" value="Ribosomal_L25p"/>
    <property type="match status" value="1"/>
</dbReference>
<organism evidence="9 10">
    <name type="scientific">Tumidithrix elongata BACA0141</name>
    <dbReference type="NCBI Taxonomy" id="2716417"/>
    <lineage>
        <taxon>Bacteria</taxon>
        <taxon>Bacillati</taxon>
        <taxon>Cyanobacteriota</taxon>
        <taxon>Cyanophyceae</taxon>
        <taxon>Pseudanabaenales</taxon>
        <taxon>Pseudanabaenaceae</taxon>
        <taxon>Tumidithrix</taxon>
        <taxon>Tumidithrix elongata</taxon>
    </lineage>
</organism>
<evidence type="ECO:0000256" key="3">
    <source>
        <dbReference type="ARBA" id="ARBA00022980"/>
    </source>
</evidence>
<dbReference type="InterPro" id="IPR037121">
    <property type="entry name" value="Ribosomal_bL25_C"/>
</dbReference>
<dbReference type="AlphaFoldDB" id="A0AAW9PQW2"/>
<dbReference type="HAMAP" id="MF_01334">
    <property type="entry name" value="Ribosomal_bL25_CTC"/>
    <property type="match status" value="1"/>
</dbReference>
<dbReference type="InterPro" id="IPR001021">
    <property type="entry name" value="Ribosomal_bL25_long"/>
</dbReference>
<dbReference type="EMBL" id="JAZBJZ010000028">
    <property type="protein sequence ID" value="MEE3716889.1"/>
    <property type="molecule type" value="Genomic_DNA"/>
</dbReference>
<sequence length="184" mass="19866">MQLTIESQTRSPKDTPRALRRSGKIPGTVYGHKGSESTAISLDAKDVFTLLRTAVINNTLVELNIADGDFKGNTLLREVQHHPYKNEVYHLSFFSIAAQTSVEVEIPLHFVGVPVGVKVGGGSVDVTMKAVRVSCPPNSVPETIEVDITNLNVGEGIHISDLVFPEGVVPITDTTPLVVTILKK</sequence>
<dbReference type="CDD" id="cd00495">
    <property type="entry name" value="Ribosomal_L25_TL5_CTC"/>
    <property type="match status" value="1"/>
</dbReference>
<dbReference type="NCBIfam" id="NF004612">
    <property type="entry name" value="PRK05943.1"/>
    <property type="match status" value="1"/>
</dbReference>
<comment type="function">
    <text evidence="5">This is one of the proteins that binds to the 5S RNA in the ribosome where it forms part of the central protuberance.</text>
</comment>
<evidence type="ECO:0000313" key="10">
    <source>
        <dbReference type="Proteomes" id="UP001333818"/>
    </source>
</evidence>
<evidence type="ECO:0000256" key="5">
    <source>
        <dbReference type="HAMAP-Rule" id="MF_01334"/>
    </source>
</evidence>
<dbReference type="PANTHER" id="PTHR33284">
    <property type="entry name" value="RIBOSOMAL PROTEIN L25/GLN-TRNA SYNTHETASE, ANTI-CODON-BINDING DOMAIN-CONTAINING PROTEIN"/>
    <property type="match status" value="1"/>
</dbReference>
<evidence type="ECO:0000256" key="4">
    <source>
        <dbReference type="ARBA" id="ARBA00023274"/>
    </source>
</evidence>
<keyword evidence="2 5" id="KW-0694">RNA-binding</keyword>
<dbReference type="NCBIfam" id="TIGR00731">
    <property type="entry name" value="bL25_bact_ctc"/>
    <property type="match status" value="1"/>
</dbReference>
<accession>A0AAW9PQW2</accession>
<keyword evidence="10" id="KW-1185">Reference proteome</keyword>
<feature type="domain" description="Large ribosomal subunit protein bL25 beta" evidence="8">
    <location>
        <begin position="102"/>
        <end position="183"/>
    </location>
</feature>
<dbReference type="PANTHER" id="PTHR33284:SF1">
    <property type="entry name" value="RIBOSOMAL PROTEIN L25_GLN-TRNA SYNTHETASE, ANTI-CODON-BINDING DOMAIN-CONTAINING PROTEIN"/>
    <property type="match status" value="1"/>
</dbReference>
<feature type="region of interest" description="Disordered" evidence="6">
    <location>
        <begin position="1"/>
        <end position="27"/>
    </location>
</feature>
<dbReference type="InterPro" id="IPR011035">
    <property type="entry name" value="Ribosomal_bL25/Gln-tRNA_synth"/>
</dbReference>
<evidence type="ECO:0000256" key="2">
    <source>
        <dbReference type="ARBA" id="ARBA00022884"/>
    </source>
</evidence>
<name>A0AAW9PQW2_9CYAN</name>
<gene>
    <name evidence="5" type="primary">rplY</name>
    <name evidence="5" type="synonym">ctc</name>
    <name evidence="9" type="ORF">V2H45_09045</name>
</gene>
<proteinExistence type="inferred from homology"/>
<evidence type="ECO:0000313" key="9">
    <source>
        <dbReference type="EMBL" id="MEE3716889.1"/>
    </source>
</evidence>
<dbReference type="SUPFAM" id="SSF50715">
    <property type="entry name" value="Ribosomal protein L25-like"/>
    <property type="match status" value="1"/>
</dbReference>
<dbReference type="GO" id="GO:0022625">
    <property type="term" value="C:cytosolic large ribosomal subunit"/>
    <property type="evidence" value="ECO:0007669"/>
    <property type="project" value="TreeGrafter"/>
</dbReference>
<dbReference type="InterPro" id="IPR020056">
    <property type="entry name" value="Rbsml_bL25/Gln-tRNA_synth_N"/>
</dbReference>
<reference evidence="9" key="1">
    <citation type="submission" date="2024-01" db="EMBL/GenBank/DDBJ databases">
        <title>Bank of Algae and Cyanobacteria of the Azores (BACA) strain genomes.</title>
        <authorList>
            <person name="Luz R."/>
            <person name="Cordeiro R."/>
            <person name="Fonseca A."/>
            <person name="Goncalves V."/>
        </authorList>
    </citation>
    <scope>NUCLEOTIDE SEQUENCE</scope>
    <source>
        <strain evidence="9">BACA0141</strain>
    </source>
</reference>
<dbReference type="InterPro" id="IPR020930">
    <property type="entry name" value="Ribosomal_uL5_bac-type"/>
</dbReference>
<evidence type="ECO:0000259" key="7">
    <source>
        <dbReference type="Pfam" id="PF01386"/>
    </source>
</evidence>
<dbReference type="InterPro" id="IPR029751">
    <property type="entry name" value="Ribosomal_L25_dom"/>
</dbReference>
<keyword evidence="3 5" id="KW-0689">Ribosomal protein</keyword>
<dbReference type="InterPro" id="IPR020057">
    <property type="entry name" value="Ribosomal_bL25_b-dom"/>
</dbReference>
<comment type="similarity">
    <text evidence="5">Belongs to the bacterial ribosomal protein bL25 family. CTC subfamily.</text>
</comment>
<dbReference type="Pfam" id="PF14693">
    <property type="entry name" value="Ribosomal_TL5_C"/>
    <property type="match status" value="1"/>
</dbReference>
<dbReference type="Gene3D" id="2.170.120.20">
    <property type="entry name" value="Ribosomal protein L25, beta domain"/>
    <property type="match status" value="1"/>
</dbReference>
<feature type="domain" description="Large ribosomal subunit protein bL25 L25" evidence="7">
    <location>
        <begin position="6"/>
        <end position="93"/>
    </location>
</feature>
<keyword evidence="1 5" id="KW-0699">rRNA-binding</keyword>
<dbReference type="GO" id="GO:0003735">
    <property type="term" value="F:structural constituent of ribosome"/>
    <property type="evidence" value="ECO:0007669"/>
    <property type="project" value="InterPro"/>
</dbReference>
<keyword evidence="4 5" id="KW-0687">Ribonucleoprotein</keyword>
<dbReference type="GO" id="GO:0006412">
    <property type="term" value="P:translation"/>
    <property type="evidence" value="ECO:0007669"/>
    <property type="project" value="UniProtKB-UniRule"/>
</dbReference>
<comment type="subunit">
    <text evidence="5">Part of the 50S ribosomal subunit; part of the 5S rRNA/L5/L18/L25 subcomplex. Contacts the 5S rRNA. Binds to the 5S rRNA independently of L5 and L18.</text>
</comment>
<dbReference type="Proteomes" id="UP001333818">
    <property type="component" value="Unassembled WGS sequence"/>
</dbReference>
<evidence type="ECO:0000256" key="1">
    <source>
        <dbReference type="ARBA" id="ARBA00022730"/>
    </source>
</evidence>
<evidence type="ECO:0000259" key="8">
    <source>
        <dbReference type="Pfam" id="PF14693"/>
    </source>
</evidence>